<dbReference type="Pfam" id="PF04149">
    <property type="entry name" value="DUF397"/>
    <property type="match status" value="1"/>
</dbReference>
<evidence type="ECO:0000259" key="2">
    <source>
        <dbReference type="Pfam" id="PF04149"/>
    </source>
</evidence>
<comment type="caution">
    <text evidence="3">The sequence shown here is derived from an EMBL/GenBank/DDBJ whole genome shotgun (WGS) entry which is preliminary data.</text>
</comment>
<evidence type="ECO:0000313" key="4">
    <source>
        <dbReference type="Proteomes" id="UP000538929"/>
    </source>
</evidence>
<accession>A0A7W3TFF8</accession>
<organism evidence="3 4">
    <name type="scientific">Streptomyces alkaliphilus</name>
    <dbReference type="NCBI Taxonomy" id="1472722"/>
    <lineage>
        <taxon>Bacteria</taxon>
        <taxon>Bacillati</taxon>
        <taxon>Actinomycetota</taxon>
        <taxon>Actinomycetes</taxon>
        <taxon>Kitasatosporales</taxon>
        <taxon>Streptomycetaceae</taxon>
        <taxon>Streptomyces</taxon>
    </lineage>
</organism>
<feature type="domain" description="DUF397" evidence="2">
    <location>
        <begin position="22"/>
        <end position="73"/>
    </location>
</feature>
<keyword evidence="4" id="KW-1185">Reference proteome</keyword>
<proteinExistence type="predicted"/>
<dbReference type="InterPro" id="IPR007278">
    <property type="entry name" value="DUF397"/>
</dbReference>
<dbReference type="EMBL" id="VKHT01000627">
    <property type="protein sequence ID" value="MBB0245842.1"/>
    <property type="molecule type" value="Genomic_DNA"/>
</dbReference>
<sequence>MAIQQGQQGQQDRRDRQSPTHRWIKSSHSGGNGACVEVLSPAPRALLVRDSKAPAGPRLAFSADSWTAFVGSVPGEADGRGPGPVLHG</sequence>
<evidence type="ECO:0000256" key="1">
    <source>
        <dbReference type="SAM" id="MobiDB-lite"/>
    </source>
</evidence>
<feature type="region of interest" description="Disordered" evidence="1">
    <location>
        <begin position="1"/>
        <end position="34"/>
    </location>
</feature>
<dbReference type="RefSeq" id="WP_182607270.1">
    <property type="nucleotide sequence ID" value="NZ_VKHT01000627.1"/>
</dbReference>
<dbReference type="Proteomes" id="UP000538929">
    <property type="component" value="Unassembled WGS sequence"/>
</dbReference>
<dbReference type="AlphaFoldDB" id="A0A7W3TFF8"/>
<evidence type="ECO:0000313" key="3">
    <source>
        <dbReference type="EMBL" id="MBB0245842.1"/>
    </source>
</evidence>
<name>A0A7W3TFF8_9ACTN</name>
<gene>
    <name evidence="3" type="ORF">FNQ90_17445</name>
</gene>
<reference evidence="4" key="1">
    <citation type="submission" date="2019-10" db="EMBL/GenBank/DDBJ databases">
        <title>Streptomyces sp. nov., a novel actinobacterium isolated from alkaline environment.</title>
        <authorList>
            <person name="Golinska P."/>
        </authorList>
    </citation>
    <scope>NUCLEOTIDE SEQUENCE [LARGE SCALE GENOMIC DNA]</scope>
    <source>
        <strain evidence="4">DSM 42118</strain>
    </source>
</reference>
<feature type="compositionally biased region" description="Low complexity" evidence="1">
    <location>
        <begin position="1"/>
        <end position="10"/>
    </location>
</feature>
<protein>
    <submittedName>
        <fullName evidence="3">DUF397 domain-containing protein</fullName>
    </submittedName>
</protein>